<proteinExistence type="predicted"/>
<feature type="domain" description="[F-actin]-monooxygenase MICAL1-3-like Rossman" evidence="6">
    <location>
        <begin position="105"/>
        <end position="234"/>
    </location>
</feature>
<dbReference type="InterPro" id="IPR036188">
    <property type="entry name" value="FAD/NAD-bd_sf"/>
</dbReference>
<dbReference type="PANTHER" id="PTHR23167:SF54">
    <property type="entry name" value="[F-ACTIN]-MONOOXYGENASE MICAL"/>
    <property type="match status" value="1"/>
</dbReference>
<dbReference type="Pfam" id="PF25413">
    <property type="entry name" value="Rossman_Mical"/>
    <property type="match status" value="1"/>
</dbReference>
<dbReference type="Pfam" id="PF00890">
    <property type="entry name" value="FAD_binding_2"/>
    <property type="match status" value="1"/>
</dbReference>
<dbReference type="InterPro" id="IPR036872">
    <property type="entry name" value="CH_dom_sf"/>
</dbReference>
<dbReference type="InterPro" id="IPR003953">
    <property type="entry name" value="FAD-dep_OxRdtase_2_FAD-bd"/>
</dbReference>
<dbReference type="InterPro" id="IPR057494">
    <property type="entry name" value="Rossman_Mical"/>
</dbReference>
<evidence type="ECO:0000313" key="8">
    <source>
        <dbReference type="WBParaSite" id="ACRNAN_scaffold10507.g22407.t1"/>
    </source>
</evidence>
<dbReference type="GO" id="GO:0016491">
    <property type="term" value="F:oxidoreductase activity"/>
    <property type="evidence" value="ECO:0007669"/>
    <property type="project" value="UniProtKB-KW"/>
</dbReference>
<evidence type="ECO:0000259" key="6">
    <source>
        <dbReference type="Pfam" id="PF25413"/>
    </source>
</evidence>
<keyword evidence="7" id="KW-1185">Reference proteome</keyword>
<evidence type="ECO:0000256" key="4">
    <source>
        <dbReference type="ARBA" id="ARBA00023002"/>
    </source>
</evidence>
<dbReference type="GO" id="GO:0005737">
    <property type="term" value="C:cytoplasm"/>
    <property type="evidence" value="ECO:0007669"/>
    <property type="project" value="UniProtKB-SubCell"/>
</dbReference>
<feature type="domain" description="FAD-dependent oxidoreductase 2 FAD-binding" evidence="5">
    <location>
        <begin position="15"/>
        <end position="44"/>
    </location>
</feature>
<evidence type="ECO:0000256" key="2">
    <source>
        <dbReference type="ARBA" id="ARBA00022490"/>
    </source>
</evidence>
<protein>
    <submittedName>
        <fullName evidence="8">FAD-dependent oxidoreductase 2 FAD binding domain-containing protein</fullName>
    </submittedName>
</protein>
<reference evidence="8" key="1">
    <citation type="submission" date="2022-11" db="UniProtKB">
        <authorList>
            <consortium name="WormBaseParasite"/>
        </authorList>
    </citation>
    <scope>IDENTIFICATION</scope>
</reference>
<dbReference type="PANTHER" id="PTHR23167">
    <property type="entry name" value="CALPONIN HOMOLOGY DOMAIN-CONTAINING PROTEIN DDB_G0272472-RELATED"/>
    <property type="match status" value="1"/>
</dbReference>
<name>A0A914CG96_9BILA</name>
<keyword evidence="2" id="KW-0963">Cytoplasm</keyword>
<accession>A0A914CG96</accession>
<dbReference type="SUPFAM" id="SSF51905">
    <property type="entry name" value="FAD/NAD(P)-binding domain"/>
    <property type="match status" value="1"/>
</dbReference>
<dbReference type="SUPFAM" id="SSF47576">
    <property type="entry name" value="Calponin-homology domain, CH-domain"/>
    <property type="match status" value="1"/>
</dbReference>
<sequence length="573" mass="64047">MSEYIKQTACNRLNVLVIGAGPCGLRAAIECALLGANVVVVHENVAFSQLIEPELDANGYAPGWRAAFEPHGHILSEYEFDALIGADGKRNTLPGFPRQVVRGKLAIGITANFINNKTSAEEKVQEISGVAYIFNQAFFKDMKKETGVDLENIVYYKDATHYFVMCAKKQSLLEKGVIKQDFDDISQLLSRDNVDQEMLCKYAAQAADFATHGKLPQLNYAQNHNGQADIAMFDFTALCSAVYSTRLSERCGRNLIMTIVGDSLHEPFWPTGSGAARGFLGCFDVAWMLRNFGINKMGPTEIIAERENIYKLLAQTTKENMSKAISKYTIDPKTRYPSIEMTVGPHDVLEQVDTDNPRMRPTSKPLSLRCVHPVHQINTPFKRKHRFWRFCHQALMPFKLRVINFKTQSWGDGRALAALIGKFRSDLVDYISLCSMGDPERMIDTVFSTVESTYNIPRPCEDHLAWAKLSDSARIDYLARIIENLRSDSAALQQILSPTLKAGLARKRTVQMVDTSKAKKSEQIKRRAGDLINSFASTSIWPQNLDTPIAQNGNLNGVENGLDVEKMSEEEVG</sequence>
<dbReference type="Proteomes" id="UP000887540">
    <property type="component" value="Unplaced"/>
</dbReference>
<keyword evidence="3" id="KW-0285">Flavoprotein</keyword>
<keyword evidence="4" id="KW-0560">Oxidoreductase</keyword>
<evidence type="ECO:0000259" key="5">
    <source>
        <dbReference type="Pfam" id="PF00890"/>
    </source>
</evidence>
<dbReference type="InterPro" id="IPR050540">
    <property type="entry name" value="F-actin_Monoox_Mical"/>
</dbReference>
<dbReference type="Gene3D" id="3.50.50.60">
    <property type="entry name" value="FAD/NAD(P)-binding domain"/>
    <property type="match status" value="2"/>
</dbReference>
<evidence type="ECO:0000256" key="1">
    <source>
        <dbReference type="ARBA" id="ARBA00004496"/>
    </source>
</evidence>
<dbReference type="AlphaFoldDB" id="A0A914CG96"/>
<comment type="subcellular location">
    <subcellularLocation>
        <location evidence="1">Cytoplasm</location>
    </subcellularLocation>
</comment>
<dbReference type="Gene3D" id="1.10.418.10">
    <property type="entry name" value="Calponin-like domain"/>
    <property type="match status" value="1"/>
</dbReference>
<dbReference type="WBParaSite" id="ACRNAN_scaffold10507.g22407.t1">
    <property type="protein sequence ID" value="ACRNAN_scaffold10507.g22407.t1"/>
    <property type="gene ID" value="ACRNAN_scaffold10507.g22407"/>
</dbReference>
<evidence type="ECO:0000256" key="3">
    <source>
        <dbReference type="ARBA" id="ARBA00022630"/>
    </source>
</evidence>
<organism evidence="7 8">
    <name type="scientific">Acrobeloides nanus</name>
    <dbReference type="NCBI Taxonomy" id="290746"/>
    <lineage>
        <taxon>Eukaryota</taxon>
        <taxon>Metazoa</taxon>
        <taxon>Ecdysozoa</taxon>
        <taxon>Nematoda</taxon>
        <taxon>Chromadorea</taxon>
        <taxon>Rhabditida</taxon>
        <taxon>Tylenchina</taxon>
        <taxon>Cephalobomorpha</taxon>
        <taxon>Cephaloboidea</taxon>
        <taxon>Cephalobidae</taxon>
        <taxon>Acrobeloides</taxon>
    </lineage>
</organism>
<evidence type="ECO:0000313" key="7">
    <source>
        <dbReference type="Proteomes" id="UP000887540"/>
    </source>
</evidence>